<evidence type="ECO:0000313" key="1">
    <source>
        <dbReference type="EMBL" id="KAJ9093938.1"/>
    </source>
</evidence>
<protein>
    <submittedName>
        <fullName evidence="1">Uncharacterized protein</fullName>
    </submittedName>
</protein>
<comment type="caution">
    <text evidence="1">The sequence shown here is derived from an EMBL/GenBank/DDBJ whole genome shotgun (WGS) entry which is preliminary data.</text>
</comment>
<gene>
    <name evidence="1" type="ORF">QFC20_007023</name>
</gene>
<sequence length="293" mass="32366">MTHDCDPASIKALKARMKAYHEELAEQAEKVIFIVLPSKILELSQLIDSFNSADSPFTASHPSFQCDSAILSLPSTIPTEGYRPSYGRGASPSLSNSSAAGGSTPDKVKSNLESLPDAIPVFGSIDASHDAGALGGEHEDDKPIRTGLRTNPIFDIVGKIMDQQGTEVLQFCLQIRRWMATVAPQVEEGNNTGVEIQELAMSYLNSLQNMGSNCSDYLSTTRQNRGGMARLYLRSPGIEDRMLALYEGDKRELFSARQILNLLQTKCMETMNIFQKNWIKICEPKGRSEVRWD</sequence>
<name>A0ACC2V3L3_9TREE</name>
<accession>A0ACC2V3L3</accession>
<dbReference type="EMBL" id="JASBWS010000146">
    <property type="protein sequence ID" value="KAJ9093938.1"/>
    <property type="molecule type" value="Genomic_DNA"/>
</dbReference>
<keyword evidence="2" id="KW-1185">Reference proteome</keyword>
<proteinExistence type="predicted"/>
<evidence type="ECO:0000313" key="2">
    <source>
        <dbReference type="Proteomes" id="UP001230649"/>
    </source>
</evidence>
<organism evidence="1 2">
    <name type="scientific">Naganishia adeliensis</name>
    <dbReference type="NCBI Taxonomy" id="92952"/>
    <lineage>
        <taxon>Eukaryota</taxon>
        <taxon>Fungi</taxon>
        <taxon>Dikarya</taxon>
        <taxon>Basidiomycota</taxon>
        <taxon>Agaricomycotina</taxon>
        <taxon>Tremellomycetes</taxon>
        <taxon>Filobasidiales</taxon>
        <taxon>Filobasidiaceae</taxon>
        <taxon>Naganishia</taxon>
    </lineage>
</organism>
<dbReference type="Proteomes" id="UP001230649">
    <property type="component" value="Unassembled WGS sequence"/>
</dbReference>
<reference evidence="1" key="1">
    <citation type="submission" date="2023-04" db="EMBL/GenBank/DDBJ databases">
        <title>Draft Genome sequencing of Naganishia species isolated from polar environments using Oxford Nanopore Technology.</title>
        <authorList>
            <person name="Leo P."/>
            <person name="Venkateswaran K."/>
        </authorList>
    </citation>
    <scope>NUCLEOTIDE SEQUENCE</scope>
    <source>
        <strain evidence="1">MNA-CCFEE 5262</strain>
    </source>
</reference>